<dbReference type="Proteomes" id="UP001163624">
    <property type="component" value="Chromosome"/>
</dbReference>
<feature type="transmembrane region" description="Helical" evidence="6">
    <location>
        <begin position="81"/>
        <end position="106"/>
    </location>
</feature>
<comment type="similarity">
    <text evidence="2">Belongs to the GtrA family.</text>
</comment>
<comment type="subcellular location">
    <subcellularLocation>
        <location evidence="1">Membrane</location>
        <topology evidence="1">Multi-pass membrane protein</topology>
    </subcellularLocation>
</comment>
<feature type="transmembrane region" description="Helical" evidence="6">
    <location>
        <begin position="46"/>
        <end position="69"/>
    </location>
</feature>
<dbReference type="RefSeq" id="WP_254500540.1">
    <property type="nucleotide sequence ID" value="NZ_CP113432.1"/>
</dbReference>
<sequence length="151" mass="17142">MIFPVRQQSLQYIRQFMGFVFLSGLGWLCDFSTYTLLVKLFDISPAVANFISSYVGVTFVWFTSLKSVFRATGRAGSRFLLLYWAFQFLSILVYSHCLNLMVRVFGDPAISSLLGGEAAVAAKIFVTPFNLVTNFIFMKFLTHFMNKIKAP</sequence>
<feature type="transmembrane region" description="Helical" evidence="6">
    <location>
        <begin position="118"/>
        <end position="137"/>
    </location>
</feature>
<evidence type="ECO:0000256" key="6">
    <source>
        <dbReference type="SAM" id="Phobius"/>
    </source>
</evidence>
<evidence type="ECO:0000256" key="4">
    <source>
        <dbReference type="ARBA" id="ARBA00022989"/>
    </source>
</evidence>
<keyword evidence="5 6" id="KW-0472">Membrane</keyword>
<keyword evidence="9" id="KW-1185">Reference proteome</keyword>
<reference evidence="8" key="1">
    <citation type="submission" date="2022-11" db="EMBL/GenBank/DDBJ databases">
        <title>Pseudomonas triclosanedens sp. nov., a triclosan degrader isolated from activated sludge.</title>
        <authorList>
            <person name="Yin Y."/>
            <person name="Lu Z."/>
        </authorList>
    </citation>
    <scope>NUCLEOTIDE SEQUENCE</scope>
    <source>
        <strain evidence="8">ZM23</strain>
    </source>
</reference>
<dbReference type="InterPro" id="IPR051401">
    <property type="entry name" value="GtrA_CellWall_Glycosyl"/>
</dbReference>
<evidence type="ECO:0000256" key="2">
    <source>
        <dbReference type="ARBA" id="ARBA00009399"/>
    </source>
</evidence>
<feature type="domain" description="GtrA/DPMS transmembrane" evidence="7">
    <location>
        <begin position="19"/>
        <end position="142"/>
    </location>
</feature>
<feature type="transmembrane region" description="Helical" evidence="6">
    <location>
        <begin position="12"/>
        <end position="34"/>
    </location>
</feature>
<dbReference type="PANTHER" id="PTHR38459">
    <property type="entry name" value="PROPHAGE BACTOPRENOL-LINKED GLUCOSE TRANSLOCASE HOMOLOG"/>
    <property type="match status" value="1"/>
</dbReference>
<evidence type="ECO:0000256" key="1">
    <source>
        <dbReference type="ARBA" id="ARBA00004141"/>
    </source>
</evidence>
<dbReference type="Pfam" id="PF04138">
    <property type="entry name" value="GtrA_DPMS_TM"/>
    <property type="match status" value="1"/>
</dbReference>
<organism evidence="8 9">
    <name type="scientific">Pseudomonas triclosanedens</name>
    <dbReference type="NCBI Taxonomy" id="2961893"/>
    <lineage>
        <taxon>Bacteria</taxon>
        <taxon>Pseudomonadati</taxon>
        <taxon>Pseudomonadota</taxon>
        <taxon>Gammaproteobacteria</taxon>
        <taxon>Pseudomonadales</taxon>
        <taxon>Pseudomonadaceae</taxon>
        <taxon>Pseudomonas</taxon>
    </lineage>
</organism>
<evidence type="ECO:0000256" key="3">
    <source>
        <dbReference type="ARBA" id="ARBA00022692"/>
    </source>
</evidence>
<keyword evidence="3 6" id="KW-0812">Transmembrane</keyword>
<evidence type="ECO:0000313" key="9">
    <source>
        <dbReference type="Proteomes" id="UP001163624"/>
    </source>
</evidence>
<keyword evidence="4 6" id="KW-1133">Transmembrane helix</keyword>
<dbReference type="InterPro" id="IPR007267">
    <property type="entry name" value="GtrA_DPMS_TM"/>
</dbReference>
<dbReference type="EMBL" id="CP113432">
    <property type="protein sequence ID" value="WAI51283.1"/>
    <property type="molecule type" value="Genomic_DNA"/>
</dbReference>
<evidence type="ECO:0000259" key="7">
    <source>
        <dbReference type="Pfam" id="PF04138"/>
    </source>
</evidence>
<protein>
    <submittedName>
        <fullName evidence="8">GtrA family protein</fullName>
    </submittedName>
</protein>
<evidence type="ECO:0000313" key="8">
    <source>
        <dbReference type="EMBL" id="WAI51283.1"/>
    </source>
</evidence>
<gene>
    <name evidence="8" type="ORF">OU419_08525</name>
</gene>
<name>A0ABY7A2E8_9PSED</name>
<proteinExistence type="inferred from homology"/>
<dbReference type="PANTHER" id="PTHR38459:SF1">
    <property type="entry name" value="PROPHAGE BACTOPRENOL-LINKED GLUCOSE TRANSLOCASE HOMOLOG"/>
    <property type="match status" value="1"/>
</dbReference>
<evidence type="ECO:0000256" key="5">
    <source>
        <dbReference type="ARBA" id="ARBA00023136"/>
    </source>
</evidence>
<accession>A0ABY7A2E8</accession>